<accession>A0A8S5UV58</accession>
<dbReference type="Pfam" id="PF03592">
    <property type="entry name" value="Terminase_2"/>
    <property type="match status" value="1"/>
</dbReference>
<evidence type="ECO:0000256" key="2">
    <source>
        <dbReference type="ARBA" id="ARBA00023219"/>
    </source>
</evidence>
<keyword evidence="2" id="KW-0231">Viral genome packaging</keyword>
<sequence length="135" mass="15780">MGRDSMLTEQRKIFIEEYLKLHCKNATQAAKNAGYSERTAHSQACDILKDSEVQGYLKMRKTQIEHELREEFIFEAQEAFHVMSKIMKNSEARDIDRISVAKDFLDRAGFKPMEKIELSKPIDETIKELEAFFDE</sequence>
<dbReference type="InterPro" id="IPR005335">
    <property type="entry name" value="Terminase_ssu"/>
</dbReference>
<dbReference type="PANTHER" id="PTHR41328">
    <property type="entry name" value="TERMINASE SMALL SUBUNIT-RELATED"/>
    <property type="match status" value="1"/>
</dbReference>
<evidence type="ECO:0000256" key="1">
    <source>
        <dbReference type="ARBA" id="ARBA00022612"/>
    </source>
</evidence>
<dbReference type="EMBL" id="BK016146">
    <property type="protein sequence ID" value="DAF98357.1"/>
    <property type="molecule type" value="Genomic_DNA"/>
</dbReference>
<dbReference type="GO" id="GO:0051276">
    <property type="term" value="P:chromosome organization"/>
    <property type="evidence" value="ECO:0007669"/>
    <property type="project" value="InterPro"/>
</dbReference>
<dbReference type="InterPro" id="IPR052404">
    <property type="entry name" value="SPP1-like_terminase"/>
</dbReference>
<protein>
    <submittedName>
        <fullName evidence="3">Terminase small subunit</fullName>
    </submittedName>
</protein>
<proteinExistence type="predicted"/>
<keyword evidence="1" id="KW-1188">Viral release from host cell</keyword>
<evidence type="ECO:0000313" key="3">
    <source>
        <dbReference type="EMBL" id="DAF98357.1"/>
    </source>
</evidence>
<reference evidence="3" key="1">
    <citation type="journal article" date="2021" name="Proc. Natl. Acad. Sci. U.S.A.">
        <title>A Catalog of Tens of Thousands of Viruses from Human Metagenomes Reveals Hidden Associations with Chronic Diseases.</title>
        <authorList>
            <person name="Tisza M.J."/>
            <person name="Buck C.B."/>
        </authorList>
    </citation>
    <scope>NUCLEOTIDE SEQUENCE</scope>
    <source>
        <strain evidence="3">CtnNB1</strain>
    </source>
</reference>
<name>A0A8S5UV58_9CAUD</name>
<organism evidence="3">
    <name type="scientific">Siphoviridae sp. ctnNB1</name>
    <dbReference type="NCBI Taxonomy" id="2825660"/>
    <lineage>
        <taxon>Viruses</taxon>
        <taxon>Duplodnaviria</taxon>
        <taxon>Heunggongvirae</taxon>
        <taxon>Uroviricota</taxon>
        <taxon>Caudoviricetes</taxon>
    </lineage>
</organism>
<dbReference type="InterPro" id="IPR038713">
    <property type="entry name" value="Terminase_Gp1_N_sf"/>
</dbReference>
<dbReference type="PANTHER" id="PTHR41328:SF2">
    <property type="entry name" value="TERMINASE SMALL SUBUNIT"/>
    <property type="match status" value="1"/>
</dbReference>
<dbReference type="Gene3D" id="1.10.10.1400">
    <property type="entry name" value="Terminase, small subunit, N-terminal DNA-binding domain, HTH motif"/>
    <property type="match status" value="1"/>
</dbReference>